<evidence type="ECO:0000256" key="3">
    <source>
        <dbReference type="ARBA" id="ARBA00022842"/>
    </source>
</evidence>
<keyword evidence="5" id="KW-1185">Reference proteome</keyword>
<dbReference type="SUPFAM" id="SSF56655">
    <property type="entry name" value="Carbohydrate phosphatase"/>
    <property type="match status" value="1"/>
</dbReference>
<protein>
    <submittedName>
        <fullName evidence="4">3'(2'),5'-bisphosphate nucleotidase CysQ</fullName>
        <ecNumber evidence="4">3.1.3.7</ecNumber>
    </submittedName>
</protein>
<evidence type="ECO:0000256" key="1">
    <source>
        <dbReference type="ARBA" id="ARBA00009759"/>
    </source>
</evidence>
<comment type="caution">
    <text evidence="4">The sequence shown here is derived from an EMBL/GenBank/DDBJ whole genome shotgun (WGS) entry which is preliminary data.</text>
</comment>
<evidence type="ECO:0000313" key="5">
    <source>
        <dbReference type="Proteomes" id="UP001596516"/>
    </source>
</evidence>
<keyword evidence="3" id="KW-0460">Magnesium</keyword>
<dbReference type="EMBL" id="JBHTFQ010000001">
    <property type="protein sequence ID" value="MFC7702899.1"/>
    <property type="molecule type" value="Genomic_DNA"/>
</dbReference>
<keyword evidence="4" id="KW-0378">Hydrolase</keyword>
<name>A0ABW2UHL5_9RHOB</name>
<evidence type="ECO:0000256" key="2">
    <source>
        <dbReference type="ARBA" id="ARBA00022723"/>
    </source>
</evidence>
<dbReference type="PANTHER" id="PTHR20854">
    <property type="entry name" value="INOSITOL MONOPHOSPHATASE"/>
    <property type="match status" value="1"/>
</dbReference>
<evidence type="ECO:0000313" key="4">
    <source>
        <dbReference type="EMBL" id="MFC7702899.1"/>
    </source>
</evidence>
<dbReference type="Gene3D" id="3.30.540.10">
    <property type="entry name" value="Fructose-1,6-Bisphosphatase, subunit A, domain 1"/>
    <property type="match status" value="1"/>
</dbReference>
<dbReference type="PANTHER" id="PTHR20854:SF4">
    <property type="entry name" value="INOSITOL-1-MONOPHOSPHATASE-RELATED"/>
    <property type="match status" value="1"/>
</dbReference>
<dbReference type="GO" id="GO:0008441">
    <property type="term" value="F:3'(2'),5'-bisphosphate nucleotidase activity"/>
    <property type="evidence" value="ECO:0007669"/>
    <property type="project" value="UniProtKB-EC"/>
</dbReference>
<dbReference type="Gene3D" id="3.40.190.80">
    <property type="match status" value="1"/>
</dbReference>
<gene>
    <name evidence="4" type="ORF">ACFQXB_01670</name>
</gene>
<reference evidence="5" key="1">
    <citation type="journal article" date="2019" name="Int. J. Syst. Evol. Microbiol.">
        <title>The Global Catalogue of Microorganisms (GCM) 10K type strain sequencing project: providing services to taxonomists for standard genome sequencing and annotation.</title>
        <authorList>
            <consortium name="The Broad Institute Genomics Platform"/>
            <consortium name="The Broad Institute Genome Sequencing Center for Infectious Disease"/>
            <person name="Wu L."/>
            <person name="Ma J."/>
        </authorList>
    </citation>
    <scope>NUCLEOTIDE SEQUENCE [LARGE SCALE GENOMIC DNA]</scope>
    <source>
        <strain evidence="5">CGMCC 1.12750</strain>
    </source>
</reference>
<dbReference type="PROSITE" id="PS00630">
    <property type="entry name" value="IMP_2"/>
    <property type="match status" value="1"/>
</dbReference>
<proteinExistence type="inferred from homology"/>
<organism evidence="4 5">
    <name type="scientific">Plastorhodobacter daqingensis</name>
    <dbReference type="NCBI Taxonomy" id="1387281"/>
    <lineage>
        <taxon>Bacteria</taxon>
        <taxon>Pseudomonadati</taxon>
        <taxon>Pseudomonadota</taxon>
        <taxon>Alphaproteobacteria</taxon>
        <taxon>Rhodobacterales</taxon>
        <taxon>Paracoccaceae</taxon>
        <taxon>Plastorhodobacter</taxon>
    </lineage>
</organism>
<dbReference type="Proteomes" id="UP001596516">
    <property type="component" value="Unassembled WGS sequence"/>
</dbReference>
<dbReference type="CDD" id="cd01638">
    <property type="entry name" value="CysQ"/>
    <property type="match status" value="1"/>
</dbReference>
<dbReference type="PRINTS" id="PR00377">
    <property type="entry name" value="IMPHPHTASES"/>
</dbReference>
<sequence length="262" mass="27603">MPADDLTLLHEAAEAAGRIAARHFGAGPESWDKGNGQGPVSAADLEVDRMLQHELLAARPDYGWLSEESADTPERLQAERVFIVDPIDGTRAFLEGQRGFAHALAIVRNGVPEAAVVHLPLLGLTYAATLGGGATLNGRPVRTPARATVSGARILATRPQLAPALWPGGVPDVSRHFRPSLAWRLCLVADGSFDGMLTLRPAWEWDIAAASLIATEAGAQVSDRSGMALRFNAPHPQTPGVLAGPEGVHRGLLERLLPGGAA</sequence>
<dbReference type="RefSeq" id="WP_377398111.1">
    <property type="nucleotide sequence ID" value="NZ_JBHTFQ010000001.1"/>
</dbReference>
<accession>A0ABW2UHL5</accession>
<dbReference type="InterPro" id="IPR000760">
    <property type="entry name" value="Inositol_monophosphatase-like"/>
</dbReference>
<dbReference type="InterPro" id="IPR020550">
    <property type="entry name" value="Inositol_monophosphatase_CS"/>
</dbReference>
<comment type="similarity">
    <text evidence="1">Belongs to the inositol monophosphatase superfamily.</text>
</comment>
<dbReference type="EC" id="3.1.3.7" evidence="4"/>
<keyword evidence="2" id="KW-0479">Metal-binding</keyword>
<dbReference type="Pfam" id="PF00459">
    <property type="entry name" value="Inositol_P"/>
    <property type="match status" value="1"/>
</dbReference>